<dbReference type="SUPFAM" id="SSF69075">
    <property type="entry name" value="Glutamyl tRNA-reductase dimerization domain"/>
    <property type="match status" value="1"/>
</dbReference>
<dbReference type="PANTHER" id="PTHR43013:SF1">
    <property type="entry name" value="GLUTAMYL-TRNA REDUCTASE"/>
    <property type="match status" value="1"/>
</dbReference>
<name>A0ABU2H9B3_9ACTN</name>
<dbReference type="SUPFAM" id="SSF51735">
    <property type="entry name" value="NAD(P)-binding Rossmann-fold domains"/>
    <property type="match status" value="1"/>
</dbReference>
<proteinExistence type="inferred from homology"/>
<dbReference type="EC" id="1.2.1.70" evidence="3 8"/>
<feature type="domain" description="Tetrapyrrole biosynthesis glutamyl-tRNA reductase dimerisation" evidence="10">
    <location>
        <begin position="420"/>
        <end position="518"/>
    </location>
</feature>
<evidence type="ECO:0000256" key="4">
    <source>
        <dbReference type="ARBA" id="ARBA00022857"/>
    </source>
</evidence>
<comment type="miscellaneous">
    <text evidence="8">During catalysis, the active site Cys acts as a nucleophile attacking the alpha-carbonyl group of tRNA-bound glutamate with the formation of a thioester intermediate between enzyme and glutamate, and the concomitant release of tRNA(Glu). The thioester intermediate is finally reduced by direct hydride transfer from NADPH, to form the product GSA.</text>
</comment>
<evidence type="ECO:0000256" key="7">
    <source>
        <dbReference type="ARBA" id="ARBA00047464"/>
    </source>
</evidence>
<dbReference type="SUPFAM" id="SSF69742">
    <property type="entry name" value="Glutamyl tRNA-reductase catalytic, N-terminal domain"/>
    <property type="match status" value="1"/>
</dbReference>
<comment type="caution">
    <text evidence="13">The sequence shown here is derived from an EMBL/GenBank/DDBJ whole genome shotgun (WGS) entry which is preliminary data.</text>
</comment>
<dbReference type="Gene3D" id="3.30.460.30">
    <property type="entry name" value="Glutamyl-tRNA reductase, N-terminal domain"/>
    <property type="match status" value="1"/>
</dbReference>
<feature type="binding site" evidence="8">
    <location>
        <begin position="138"/>
        <end position="140"/>
    </location>
    <ligand>
        <name>substrate</name>
    </ligand>
</feature>
<evidence type="ECO:0000256" key="5">
    <source>
        <dbReference type="ARBA" id="ARBA00023002"/>
    </source>
</evidence>
<evidence type="ECO:0000259" key="10">
    <source>
        <dbReference type="Pfam" id="PF00745"/>
    </source>
</evidence>
<evidence type="ECO:0000256" key="9">
    <source>
        <dbReference type="SAM" id="MobiDB-lite"/>
    </source>
</evidence>
<comment type="similarity">
    <text evidence="2 8">Belongs to the glutamyl-tRNA reductase family.</text>
</comment>
<dbReference type="EMBL" id="JAVLVT010000008">
    <property type="protein sequence ID" value="MDS1271901.1"/>
    <property type="molecule type" value="Genomic_DNA"/>
</dbReference>
<feature type="binding site" evidence="8">
    <location>
        <position position="133"/>
    </location>
    <ligand>
        <name>substrate</name>
    </ligand>
</feature>
<dbReference type="Gene3D" id="3.40.50.720">
    <property type="entry name" value="NAD(P)-binding Rossmann-like Domain"/>
    <property type="match status" value="1"/>
</dbReference>
<dbReference type="Pfam" id="PF01488">
    <property type="entry name" value="Shikimate_DH"/>
    <property type="match status" value="1"/>
</dbReference>
<evidence type="ECO:0000259" key="11">
    <source>
        <dbReference type="Pfam" id="PF01488"/>
    </source>
</evidence>
<comment type="pathway">
    <text evidence="1 8">Porphyrin-containing compound metabolism; protoporphyrin-IX biosynthesis; 5-aminolevulinate from L-glutamyl-tRNA(Glu): step 1/2.</text>
</comment>
<dbReference type="PROSITE" id="PS00747">
    <property type="entry name" value="GLUTR"/>
    <property type="match status" value="1"/>
</dbReference>
<feature type="active site" description="Nucleophile" evidence="8">
    <location>
        <position position="50"/>
    </location>
</feature>
<comment type="subunit">
    <text evidence="8">Homodimer.</text>
</comment>
<evidence type="ECO:0000259" key="12">
    <source>
        <dbReference type="Pfam" id="PF05201"/>
    </source>
</evidence>
<keyword evidence="6 8" id="KW-0627">Porphyrin biosynthesis</keyword>
<comment type="catalytic activity">
    <reaction evidence="7 8">
        <text>(S)-4-amino-5-oxopentanoate + tRNA(Glu) + NADP(+) = L-glutamyl-tRNA(Glu) + NADPH + H(+)</text>
        <dbReference type="Rhea" id="RHEA:12344"/>
        <dbReference type="Rhea" id="RHEA-COMP:9663"/>
        <dbReference type="Rhea" id="RHEA-COMP:9680"/>
        <dbReference type="ChEBI" id="CHEBI:15378"/>
        <dbReference type="ChEBI" id="CHEBI:57501"/>
        <dbReference type="ChEBI" id="CHEBI:57783"/>
        <dbReference type="ChEBI" id="CHEBI:58349"/>
        <dbReference type="ChEBI" id="CHEBI:78442"/>
        <dbReference type="ChEBI" id="CHEBI:78520"/>
        <dbReference type="EC" id="1.2.1.70"/>
    </reaction>
</comment>
<feature type="region of interest" description="Disordered" evidence="9">
    <location>
        <begin position="375"/>
        <end position="407"/>
    </location>
</feature>
<dbReference type="Pfam" id="PF00745">
    <property type="entry name" value="GlutR_dimer"/>
    <property type="match status" value="1"/>
</dbReference>
<dbReference type="InterPro" id="IPR000343">
    <property type="entry name" value="4pyrrol_synth_GluRdtase"/>
</dbReference>
<feature type="domain" description="Glutamyl-tRNA reductase N-terminal" evidence="12">
    <location>
        <begin position="6"/>
        <end position="180"/>
    </location>
</feature>
<dbReference type="InterPro" id="IPR015896">
    <property type="entry name" value="4pyrrol_synth_GluRdtase_dimer"/>
</dbReference>
<feature type="binding site" evidence="8">
    <location>
        <position position="144"/>
    </location>
    <ligand>
        <name>substrate</name>
    </ligand>
</feature>
<dbReference type="InterPro" id="IPR036453">
    <property type="entry name" value="GluRdtase_dimer_dom_sf"/>
</dbReference>
<gene>
    <name evidence="8" type="primary">hemA</name>
    <name evidence="13" type="ORF">RIF23_16535</name>
</gene>
<feature type="site" description="Important for activity" evidence="8">
    <location>
        <position position="123"/>
    </location>
</feature>
<evidence type="ECO:0000256" key="1">
    <source>
        <dbReference type="ARBA" id="ARBA00005059"/>
    </source>
</evidence>
<dbReference type="GO" id="GO:0008883">
    <property type="term" value="F:glutamyl-tRNA reductase activity"/>
    <property type="evidence" value="ECO:0007669"/>
    <property type="project" value="UniProtKB-EC"/>
</dbReference>
<evidence type="ECO:0000256" key="6">
    <source>
        <dbReference type="ARBA" id="ARBA00023244"/>
    </source>
</evidence>
<comment type="function">
    <text evidence="8">Catalyzes the NADPH-dependent reduction of glutamyl-tRNA(Glu) to glutamate 1-semialdehyde (GSA).</text>
</comment>
<dbReference type="PANTHER" id="PTHR43013">
    <property type="entry name" value="GLUTAMYL-TRNA REDUCTASE"/>
    <property type="match status" value="1"/>
</dbReference>
<feature type="binding site" evidence="8">
    <location>
        <begin position="251"/>
        <end position="256"/>
    </location>
    <ligand>
        <name>NADP(+)</name>
        <dbReference type="ChEBI" id="CHEBI:58349"/>
    </ligand>
</feature>
<organism evidence="13 14">
    <name type="scientific">Lipingzhangella rawalii</name>
    <dbReference type="NCBI Taxonomy" id="2055835"/>
    <lineage>
        <taxon>Bacteria</taxon>
        <taxon>Bacillati</taxon>
        <taxon>Actinomycetota</taxon>
        <taxon>Actinomycetes</taxon>
        <taxon>Streptosporangiales</taxon>
        <taxon>Nocardiopsidaceae</taxon>
        <taxon>Lipingzhangella</taxon>
    </lineage>
</organism>
<evidence type="ECO:0000313" key="13">
    <source>
        <dbReference type="EMBL" id="MDS1271901.1"/>
    </source>
</evidence>
<accession>A0ABU2H9B3</accession>
<evidence type="ECO:0000256" key="8">
    <source>
        <dbReference type="HAMAP-Rule" id="MF_00087"/>
    </source>
</evidence>
<dbReference type="InterPro" id="IPR036343">
    <property type="entry name" value="GluRdtase_N_sf"/>
</dbReference>
<dbReference type="InterPro" id="IPR018214">
    <property type="entry name" value="GluRdtase_CS"/>
</dbReference>
<feature type="compositionally biased region" description="Basic and acidic residues" evidence="9">
    <location>
        <begin position="375"/>
        <end position="388"/>
    </location>
</feature>
<keyword evidence="14" id="KW-1185">Reference proteome</keyword>
<keyword evidence="4 8" id="KW-0521">NADP</keyword>
<evidence type="ECO:0000313" key="14">
    <source>
        <dbReference type="Proteomes" id="UP001250214"/>
    </source>
</evidence>
<feature type="binding site" evidence="8">
    <location>
        <begin position="49"/>
        <end position="52"/>
    </location>
    <ligand>
        <name>substrate</name>
    </ligand>
</feature>
<evidence type="ECO:0000256" key="3">
    <source>
        <dbReference type="ARBA" id="ARBA00012970"/>
    </source>
</evidence>
<dbReference type="CDD" id="cd05213">
    <property type="entry name" value="NAD_bind_Glutamyl_tRNA_reduct"/>
    <property type="match status" value="1"/>
</dbReference>
<dbReference type="InterPro" id="IPR036291">
    <property type="entry name" value="NAD(P)-bd_dom_sf"/>
</dbReference>
<comment type="domain">
    <text evidence="8">Possesses an unusual extended V-shaped dimeric structure with each monomer consisting of three distinct domains arranged along a curved 'spinal' alpha-helix. The N-terminal catalytic domain specifically recognizes the glutamate moiety of the substrate. The second domain is the NADPH-binding domain, and the third C-terminal domain is responsible for dimerization.</text>
</comment>
<dbReference type="RefSeq" id="WP_310913456.1">
    <property type="nucleotide sequence ID" value="NZ_JAVLVT010000008.1"/>
</dbReference>
<dbReference type="InterPro" id="IPR015895">
    <property type="entry name" value="4pyrrol_synth_GluRdtase_N"/>
</dbReference>
<dbReference type="Proteomes" id="UP001250214">
    <property type="component" value="Unassembled WGS sequence"/>
</dbReference>
<keyword evidence="5 8" id="KW-0560">Oxidoreductase</keyword>
<dbReference type="InterPro" id="IPR006151">
    <property type="entry name" value="Shikm_DH/Glu-tRNA_Rdtase"/>
</dbReference>
<protein>
    <recommendedName>
        <fullName evidence="3 8">Glutamyl-tRNA reductase</fullName>
        <shortName evidence="8">GluTR</shortName>
        <ecNumber evidence="3 8">1.2.1.70</ecNumber>
    </recommendedName>
</protein>
<feature type="domain" description="Quinate/shikimate 5-dehydrogenase/glutamyl-tRNA reductase" evidence="11">
    <location>
        <begin position="241"/>
        <end position="374"/>
    </location>
</feature>
<dbReference type="Pfam" id="PF05201">
    <property type="entry name" value="GlutR_N"/>
    <property type="match status" value="1"/>
</dbReference>
<feature type="region of interest" description="Disordered" evidence="9">
    <location>
        <begin position="208"/>
        <end position="230"/>
    </location>
</feature>
<sequence length="526" mass="54453">MSVLVVGLSHRSSPVALLERAALEDESRRTLLAELVAADSIDEAIVVATCNRLEVYAATGLGIDSADGVNGAGDSAGAGVGVGSGSESAVSAITELLAWRTGVGLAELSEHLYVRQGDLAVQHLFSVACGLDSMVVGEGQILGQVRDAVKEGRSVGTVGRVLGDVGERALRVGKRAHTETHLDRAGADMVSTGLRLATASLESSAASAGAVSGSGCPAPPHVRGDTAPESTSMADMADTAQLAGWRVLVLGAGSMSALAANTAAREGASTLIIANRTFGRADRVAECLTEAYAHIESRAVPLERVAAELSEVDLVISCTGAQEVVLGYPEVAAAAGGRTGRPLVLLDLALPHDVDARVRQLPGVHLVNLEDLQRASQERRGTEQRGDSEAGSVPDPDSGGAAAATNPLTGLEVDPVVPGVQAIVAEEVAEYRSVRRAELVTPTVVALRERAADVVQAEVERLRGRLPELDDDARSEVAYALRRVADKLLHQPTVRVKQLASAPDGDSYEFALRELFDLPAGGQGQG</sequence>
<evidence type="ECO:0000256" key="2">
    <source>
        <dbReference type="ARBA" id="ARBA00005916"/>
    </source>
</evidence>
<dbReference type="HAMAP" id="MF_00087">
    <property type="entry name" value="Glu_tRNA_reductase"/>
    <property type="match status" value="1"/>
</dbReference>
<reference evidence="14" key="1">
    <citation type="submission" date="2023-07" db="EMBL/GenBank/DDBJ databases">
        <title>Novel species in the genus Lipingzhangella isolated from Sambhar Salt Lake.</title>
        <authorList>
            <person name="Jiya N."/>
            <person name="Kajale S."/>
            <person name="Sharma A."/>
        </authorList>
    </citation>
    <scope>NUCLEOTIDE SEQUENCE [LARGE SCALE GENOMIC DNA]</scope>
    <source>
        <strain evidence="14">LS1_29</strain>
    </source>
</reference>